<keyword evidence="1" id="KW-1133">Transmembrane helix</keyword>
<evidence type="ECO:0000313" key="3">
    <source>
        <dbReference type="EnsemblPlants" id="MELO3C033226.2.1"/>
    </source>
</evidence>
<name>A0A9I9EGN4_CUCME</name>
<evidence type="ECO:0000256" key="1">
    <source>
        <dbReference type="SAM" id="Phobius"/>
    </source>
</evidence>
<dbReference type="Pfam" id="PF14244">
    <property type="entry name" value="Retrotran_gag_3"/>
    <property type="match status" value="1"/>
</dbReference>
<feature type="domain" description="Retrotransposon Copia-like N-terminal" evidence="2">
    <location>
        <begin position="30"/>
        <end position="67"/>
    </location>
</feature>
<dbReference type="Gramene" id="MELO3C033226.2.1">
    <property type="protein sequence ID" value="MELO3C033226.2.1"/>
    <property type="gene ID" value="MELO3C033226.2"/>
</dbReference>
<keyword evidence="1" id="KW-0812">Transmembrane</keyword>
<feature type="transmembrane region" description="Helical" evidence="1">
    <location>
        <begin position="20"/>
        <end position="45"/>
    </location>
</feature>
<protein>
    <recommendedName>
        <fullName evidence="2">Retrotransposon Copia-like N-terminal domain-containing protein</fullName>
    </recommendedName>
</protein>
<dbReference type="InterPro" id="IPR029472">
    <property type="entry name" value="Copia-like_N"/>
</dbReference>
<accession>A0A9I9EGN4</accession>
<dbReference type="EnsemblPlants" id="MELO3C033226.2.1">
    <property type="protein sequence ID" value="MELO3C033226.2.1"/>
    <property type="gene ID" value="MELO3C033226.2"/>
</dbReference>
<evidence type="ECO:0000259" key="2">
    <source>
        <dbReference type="Pfam" id="PF14244"/>
    </source>
</evidence>
<reference evidence="3" key="1">
    <citation type="submission" date="2023-03" db="UniProtKB">
        <authorList>
            <consortium name="EnsemblPlants"/>
        </authorList>
    </citation>
    <scope>IDENTIFICATION</scope>
</reference>
<sequence length="86" mass="9325">MGALSSYSSSPSSVKDLSSPLFLLTNIGNLISIRLGLTNYTLWIFQFILMLKARKLLDYIDGKIASPSQTITISPSPTQSSTSNIV</sequence>
<organism evidence="3">
    <name type="scientific">Cucumis melo</name>
    <name type="common">Muskmelon</name>
    <dbReference type="NCBI Taxonomy" id="3656"/>
    <lineage>
        <taxon>Eukaryota</taxon>
        <taxon>Viridiplantae</taxon>
        <taxon>Streptophyta</taxon>
        <taxon>Embryophyta</taxon>
        <taxon>Tracheophyta</taxon>
        <taxon>Spermatophyta</taxon>
        <taxon>Magnoliopsida</taxon>
        <taxon>eudicotyledons</taxon>
        <taxon>Gunneridae</taxon>
        <taxon>Pentapetalae</taxon>
        <taxon>rosids</taxon>
        <taxon>fabids</taxon>
        <taxon>Cucurbitales</taxon>
        <taxon>Cucurbitaceae</taxon>
        <taxon>Benincaseae</taxon>
        <taxon>Cucumis</taxon>
    </lineage>
</organism>
<keyword evidence="1" id="KW-0472">Membrane</keyword>
<proteinExistence type="predicted"/>
<dbReference type="AlphaFoldDB" id="A0A9I9EGN4"/>